<dbReference type="Gene3D" id="3.40.50.300">
    <property type="entry name" value="P-loop containing nucleotide triphosphate hydrolases"/>
    <property type="match status" value="1"/>
</dbReference>
<protein>
    <submittedName>
        <fullName evidence="5">Iron ABC transporter ATP-binding protein</fullName>
    </submittedName>
</protein>
<dbReference type="Pfam" id="PF08402">
    <property type="entry name" value="TOBE_2"/>
    <property type="match status" value="1"/>
</dbReference>
<dbReference type="GO" id="GO:0140359">
    <property type="term" value="F:ABC-type transporter activity"/>
    <property type="evidence" value="ECO:0007669"/>
    <property type="project" value="UniProtKB-ARBA"/>
</dbReference>
<dbReference type="SMART" id="SM00382">
    <property type="entry name" value="AAA"/>
    <property type="match status" value="1"/>
</dbReference>
<evidence type="ECO:0000313" key="6">
    <source>
        <dbReference type="Proteomes" id="UP000326951"/>
    </source>
</evidence>
<keyword evidence="1" id="KW-0813">Transport</keyword>
<dbReference type="InterPro" id="IPR047641">
    <property type="entry name" value="ABC_transpr_MalK/UgpC-like"/>
</dbReference>
<evidence type="ECO:0000256" key="3">
    <source>
        <dbReference type="ARBA" id="ARBA00022840"/>
    </source>
</evidence>
<keyword evidence="3 5" id="KW-0067">ATP-binding</keyword>
<dbReference type="Gene3D" id="2.40.50.100">
    <property type="match status" value="1"/>
</dbReference>
<dbReference type="PROSITE" id="PS00211">
    <property type="entry name" value="ABC_TRANSPORTER_1"/>
    <property type="match status" value="1"/>
</dbReference>
<dbReference type="EMBL" id="AP021853">
    <property type="protein sequence ID" value="BBN99747.1"/>
    <property type="molecule type" value="Genomic_DNA"/>
</dbReference>
<dbReference type="PANTHER" id="PTHR43875">
    <property type="entry name" value="MALTODEXTRIN IMPORT ATP-BINDING PROTEIN MSMX"/>
    <property type="match status" value="1"/>
</dbReference>
<sequence>MSINITNVGRRFARFAALKRINLTIKDGEFLAILGPSGCGKTTLLRLIAGFDTPSEGNIEMEGNKVSSPKHHLPPEKRNIGMVFQSFALWPHMTVRKHIEFPLKHHQFVNQSLRKNMEQRTNDVLKIIKLQDLAGRMPAELSGGQRQRVALGRAIAPEPKVLLMDEPLSSLDAELRIAMRSELQEIHRLTGTSIVYVTHDQGEALAMADRIVVMNQGSIEQIGTPQEIYTHPRTSFVAHFVGKANLLKGSWQGRRFFPEEAAHISWPDFGVSKELKQESIYPVRPEQFFIRRDGGEIPGTITNRQYQGKAMRYTVQTAGGSRQVDTDLTDYFQLGESVFLVFKTIPLADTKEVETGRSENVGESV</sequence>
<dbReference type="SUPFAM" id="SSF52540">
    <property type="entry name" value="P-loop containing nucleoside triphosphate hydrolases"/>
    <property type="match status" value="1"/>
</dbReference>
<dbReference type="Proteomes" id="UP000326951">
    <property type="component" value="Chromosome"/>
</dbReference>
<dbReference type="AlphaFoldDB" id="A0A5K7WZB1"/>
<evidence type="ECO:0000313" key="5">
    <source>
        <dbReference type="EMBL" id="BBN99747.1"/>
    </source>
</evidence>
<dbReference type="RefSeq" id="WP_139692030.1">
    <property type="nucleotide sequence ID" value="NZ_AP021853.1"/>
</dbReference>
<dbReference type="InterPro" id="IPR003593">
    <property type="entry name" value="AAA+_ATPase"/>
</dbReference>
<evidence type="ECO:0000259" key="4">
    <source>
        <dbReference type="PROSITE" id="PS50893"/>
    </source>
</evidence>
<dbReference type="PANTHER" id="PTHR43875:SF1">
    <property type="entry name" value="OSMOPROTECTIVE COMPOUNDS UPTAKE ATP-BINDING PROTEIN GGTA"/>
    <property type="match status" value="1"/>
</dbReference>
<evidence type="ECO:0000256" key="2">
    <source>
        <dbReference type="ARBA" id="ARBA00022741"/>
    </source>
</evidence>
<dbReference type="InterPro" id="IPR017871">
    <property type="entry name" value="ABC_transporter-like_CS"/>
</dbReference>
<dbReference type="GO" id="GO:0055052">
    <property type="term" value="C:ATP-binding cassette (ABC) transporter complex, substrate-binding subunit-containing"/>
    <property type="evidence" value="ECO:0007669"/>
    <property type="project" value="TreeGrafter"/>
</dbReference>
<dbReference type="InterPro" id="IPR008995">
    <property type="entry name" value="Mo/tungstate-bd_C_term_dom"/>
</dbReference>
<name>A0A5K7WZB1_9BACL</name>
<evidence type="ECO:0000256" key="1">
    <source>
        <dbReference type="ARBA" id="ARBA00022448"/>
    </source>
</evidence>
<proteinExistence type="predicted"/>
<organism evidence="5 6">
    <name type="scientific">Sporolactobacillus terrae</name>
    <dbReference type="NCBI Taxonomy" id="269673"/>
    <lineage>
        <taxon>Bacteria</taxon>
        <taxon>Bacillati</taxon>
        <taxon>Bacillota</taxon>
        <taxon>Bacilli</taxon>
        <taxon>Bacillales</taxon>
        <taxon>Sporolactobacillaceae</taxon>
        <taxon>Sporolactobacillus</taxon>
    </lineage>
</organism>
<dbReference type="Pfam" id="PF00005">
    <property type="entry name" value="ABC_tran"/>
    <property type="match status" value="1"/>
</dbReference>
<dbReference type="FunFam" id="3.40.50.300:FF:000042">
    <property type="entry name" value="Maltose/maltodextrin ABC transporter, ATP-binding protein"/>
    <property type="match status" value="1"/>
</dbReference>
<feature type="domain" description="ABC transporter" evidence="4">
    <location>
        <begin position="3"/>
        <end position="241"/>
    </location>
</feature>
<accession>A0A5K7WZB1</accession>
<reference evidence="5 6" key="1">
    <citation type="submission" date="2019-09" db="EMBL/GenBank/DDBJ databases">
        <title>Complete genome sequence of Sporolactobacillus terrae 70-3.</title>
        <authorList>
            <person name="Tanaka N."/>
            <person name="Shiwa Y."/>
            <person name="Fujita N."/>
            <person name="Tanasupawat S."/>
        </authorList>
    </citation>
    <scope>NUCLEOTIDE SEQUENCE [LARGE SCALE GENOMIC DNA]</scope>
    <source>
        <strain evidence="5 6">70-3</strain>
    </source>
</reference>
<dbReference type="InterPro" id="IPR003439">
    <property type="entry name" value="ABC_transporter-like_ATP-bd"/>
</dbReference>
<dbReference type="InterPro" id="IPR013611">
    <property type="entry name" value="Transp-assoc_OB_typ2"/>
</dbReference>
<dbReference type="InterPro" id="IPR027417">
    <property type="entry name" value="P-loop_NTPase"/>
</dbReference>
<keyword evidence="2" id="KW-0547">Nucleotide-binding</keyword>
<dbReference type="SUPFAM" id="SSF50331">
    <property type="entry name" value="MOP-like"/>
    <property type="match status" value="1"/>
</dbReference>
<dbReference type="GO" id="GO:0005524">
    <property type="term" value="F:ATP binding"/>
    <property type="evidence" value="ECO:0007669"/>
    <property type="project" value="UniProtKB-KW"/>
</dbReference>
<dbReference type="GO" id="GO:0016887">
    <property type="term" value="F:ATP hydrolysis activity"/>
    <property type="evidence" value="ECO:0007669"/>
    <property type="project" value="InterPro"/>
</dbReference>
<dbReference type="PROSITE" id="PS50893">
    <property type="entry name" value="ABC_TRANSPORTER_2"/>
    <property type="match status" value="1"/>
</dbReference>
<gene>
    <name evidence="5" type="ORF">St703_24520</name>
</gene>